<name>A0A1X7SYG0_AMPQE</name>
<feature type="region of interest" description="Disordered" evidence="1">
    <location>
        <begin position="89"/>
        <end position="123"/>
    </location>
</feature>
<dbReference type="AlphaFoldDB" id="A0A1X7SYG0"/>
<dbReference type="InParanoid" id="A0A1X7SYG0"/>
<evidence type="ECO:0000313" key="2">
    <source>
        <dbReference type="EnsemblMetazoa" id="Aqu2.1.07171_001"/>
    </source>
</evidence>
<feature type="compositionally biased region" description="Polar residues" evidence="1">
    <location>
        <begin position="100"/>
        <end position="110"/>
    </location>
</feature>
<evidence type="ECO:0000256" key="1">
    <source>
        <dbReference type="SAM" id="MobiDB-lite"/>
    </source>
</evidence>
<dbReference type="EnsemblMetazoa" id="Aqu2.1.07171_001">
    <property type="protein sequence ID" value="Aqu2.1.07171_001"/>
    <property type="gene ID" value="Aqu2.1.07171"/>
</dbReference>
<proteinExistence type="predicted"/>
<accession>A0A1X7SYG0</accession>
<protein>
    <submittedName>
        <fullName evidence="2">Uncharacterized protein</fullName>
    </submittedName>
</protein>
<organism evidence="2">
    <name type="scientific">Amphimedon queenslandica</name>
    <name type="common">Sponge</name>
    <dbReference type="NCBI Taxonomy" id="400682"/>
    <lineage>
        <taxon>Eukaryota</taxon>
        <taxon>Metazoa</taxon>
        <taxon>Porifera</taxon>
        <taxon>Demospongiae</taxon>
        <taxon>Heteroscleromorpha</taxon>
        <taxon>Haplosclerida</taxon>
        <taxon>Niphatidae</taxon>
        <taxon>Amphimedon</taxon>
    </lineage>
</organism>
<sequence length="128" mass="13712">MYKCGEYFLELDEFKAAIAVTASPILEPSLTITMTRTSQVTQTTTEAGPTTMSTITRTTTQTRILTTTIVTATNAPTVTTTIRITVTATPTSGGMESGQGKYSTGLSDQSGGEEIKEIKQGRSRVYCQ</sequence>
<reference evidence="2" key="1">
    <citation type="submission" date="2017-05" db="UniProtKB">
        <authorList>
            <consortium name="EnsemblMetazoa"/>
        </authorList>
    </citation>
    <scope>IDENTIFICATION</scope>
</reference>